<reference evidence="1" key="1">
    <citation type="submission" date="2015-09" db="EMBL/GenBank/DDBJ databases">
        <authorList>
            <consortium name="Pathogen Informatics"/>
        </authorList>
    </citation>
    <scope>NUCLEOTIDE SEQUENCE</scope>
    <source>
        <strain evidence="1">2789STDY5834896</strain>
    </source>
</reference>
<protein>
    <submittedName>
        <fullName evidence="1">Bacteriophage Gp15 protein</fullName>
    </submittedName>
</protein>
<accession>A0A1C6I6N3</accession>
<dbReference type="EMBL" id="FMHG01000001">
    <property type="protein sequence ID" value="SCJ65806.1"/>
    <property type="molecule type" value="Genomic_DNA"/>
</dbReference>
<name>A0A1C6I6N3_9FIRM</name>
<gene>
    <name evidence="1" type="ORF">SAMEA3545359_01293</name>
</gene>
<dbReference type="Pfam" id="PF06854">
    <property type="entry name" value="Phage_Gp15"/>
    <property type="match status" value="1"/>
</dbReference>
<organism evidence="1">
    <name type="scientific">uncultured Anaerotruncus sp</name>
    <dbReference type="NCBI Taxonomy" id="905011"/>
    <lineage>
        <taxon>Bacteria</taxon>
        <taxon>Bacillati</taxon>
        <taxon>Bacillota</taxon>
        <taxon>Clostridia</taxon>
        <taxon>Eubacteriales</taxon>
        <taxon>Oscillospiraceae</taxon>
        <taxon>Anaerotruncus</taxon>
        <taxon>environmental samples</taxon>
    </lineage>
</organism>
<proteinExistence type="predicted"/>
<dbReference type="AlphaFoldDB" id="A0A1C6I6N3"/>
<evidence type="ECO:0000313" key="1">
    <source>
        <dbReference type="EMBL" id="SCJ65806.1"/>
    </source>
</evidence>
<sequence length="192" mass="21747">MLLEKAMYNLLLDPMPDEYAGYLIRTDYRIGIQIAQALEDQELAEHERLYTAVNLLFGDGIPDAQTAFSGLRWFMAGGQEVQSESGEDDENSVQYFSFEHDAGRLYSGFRRVYGVDLDRVDMHWFRFLRLFGDLGECALTQVIDIRTADLSKMDKSTKAAYLRMRRQVALPQPESPEEAEFMALLGGGADGP</sequence>
<dbReference type="InterPro" id="IPR009660">
    <property type="entry name" value="Phage_A500_Gp15"/>
</dbReference>